<gene>
    <name evidence="2" type="ORF">F2Q68_00017870</name>
</gene>
<feature type="region of interest" description="Disordered" evidence="1">
    <location>
        <begin position="1"/>
        <end position="22"/>
    </location>
</feature>
<evidence type="ECO:0000313" key="2">
    <source>
        <dbReference type="EMBL" id="KAF2555469.1"/>
    </source>
</evidence>
<name>A0A8S9HC49_BRACR</name>
<dbReference type="Proteomes" id="UP000712281">
    <property type="component" value="Unassembled WGS sequence"/>
</dbReference>
<protein>
    <submittedName>
        <fullName evidence="2">Uncharacterized protein</fullName>
    </submittedName>
</protein>
<evidence type="ECO:0000256" key="1">
    <source>
        <dbReference type="SAM" id="MobiDB-lite"/>
    </source>
</evidence>
<dbReference type="AlphaFoldDB" id="A0A8S9HC49"/>
<comment type="caution">
    <text evidence="2">The sequence shown here is derived from an EMBL/GenBank/DDBJ whole genome shotgun (WGS) entry which is preliminary data.</text>
</comment>
<proteinExistence type="predicted"/>
<dbReference type="EMBL" id="QGKW02001940">
    <property type="protein sequence ID" value="KAF2555469.1"/>
    <property type="molecule type" value="Genomic_DNA"/>
</dbReference>
<sequence length="75" mass="8366">MRFHSGVDYALDSESKGRGSSSSCVYGAQLYVVVYRYDLQYDRRSRLGSIFLASPSSPFVIAYHYVASDPKSEAT</sequence>
<accession>A0A8S9HC49</accession>
<evidence type="ECO:0000313" key="3">
    <source>
        <dbReference type="Proteomes" id="UP000712281"/>
    </source>
</evidence>
<organism evidence="2 3">
    <name type="scientific">Brassica cretica</name>
    <name type="common">Mustard</name>
    <dbReference type="NCBI Taxonomy" id="69181"/>
    <lineage>
        <taxon>Eukaryota</taxon>
        <taxon>Viridiplantae</taxon>
        <taxon>Streptophyta</taxon>
        <taxon>Embryophyta</taxon>
        <taxon>Tracheophyta</taxon>
        <taxon>Spermatophyta</taxon>
        <taxon>Magnoliopsida</taxon>
        <taxon>eudicotyledons</taxon>
        <taxon>Gunneridae</taxon>
        <taxon>Pentapetalae</taxon>
        <taxon>rosids</taxon>
        <taxon>malvids</taxon>
        <taxon>Brassicales</taxon>
        <taxon>Brassicaceae</taxon>
        <taxon>Brassiceae</taxon>
        <taxon>Brassica</taxon>
    </lineage>
</organism>
<reference evidence="2" key="1">
    <citation type="submission" date="2019-12" db="EMBL/GenBank/DDBJ databases">
        <title>Genome sequencing and annotation of Brassica cretica.</title>
        <authorList>
            <person name="Studholme D.J."/>
            <person name="Sarris P.F."/>
        </authorList>
    </citation>
    <scope>NUCLEOTIDE SEQUENCE</scope>
    <source>
        <strain evidence="2">PFS-001/15</strain>
        <tissue evidence="2">Leaf</tissue>
    </source>
</reference>